<proteinExistence type="predicted"/>
<organism evidence="3 4">
    <name type="scientific">Ancylobacter crimeensis</name>
    <dbReference type="NCBI Taxonomy" id="2579147"/>
    <lineage>
        <taxon>Bacteria</taxon>
        <taxon>Pseudomonadati</taxon>
        <taxon>Pseudomonadota</taxon>
        <taxon>Alphaproteobacteria</taxon>
        <taxon>Hyphomicrobiales</taxon>
        <taxon>Xanthobacteraceae</taxon>
        <taxon>Ancylobacter</taxon>
    </lineage>
</organism>
<protein>
    <recommendedName>
        <fullName evidence="5">LTXXQ motif family protein</fullName>
    </recommendedName>
</protein>
<evidence type="ECO:0008006" key="5">
    <source>
        <dbReference type="Google" id="ProtNLM"/>
    </source>
</evidence>
<feature type="compositionally biased region" description="Low complexity" evidence="1">
    <location>
        <begin position="244"/>
        <end position="264"/>
    </location>
</feature>
<feature type="compositionally biased region" description="Gly residues" evidence="1">
    <location>
        <begin position="221"/>
        <end position="234"/>
    </location>
</feature>
<comment type="caution">
    <text evidence="3">The sequence shown here is derived from an EMBL/GenBank/DDBJ whole genome shotgun (WGS) entry which is preliminary data.</text>
</comment>
<feature type="region of interest" description="Disordered" evidence="1">
    <location>
        <begin position="132"/>
        <end position="172"/>
    </location>
</feature>
<accession>A0ABT0D7E2</accession>
<feature type="chain" id="PRO_5046113573" description="LTXXQ motif family protein" evidence="2">
    <location>
        <begin position="21"/>
        <end position="264"/>
    </location>
</feature>
<evidence type="ECO:0000313" key="3">
    <source>
        <dbReference type="EMBL" id="MCK0195867.1"/>
    </source>
</evidence>
<dbReference type="Proteomes" id="UP001203284">
    <property type="component" value="Unassembled WGS sequence"/>
</dbReference>
<feature type="signal peptide" evidence="2">
    <location>
        <begin position="1"/>
        <end position="20"/>
    </location>
</feature>
<feature type="region of interest" description="Disordered" evidence="1">
    <location>
        <begin position="31"/>
        <end position="97"/>
    </location>
</feature>
<name>A0ABT0D7E2_9HYPH</name>
<feature type="region of interest" description="Disordered" evidence="1">
    <location>
        <begin position="211"/>
        <end position="264"/>
    </location>
</feature>
<gene>
    <name evidence="3" type="ORF">MWN34_02980</name>
</gene>
<feature type="compositionally biased region" description="Low complexity" evidence="1">
    <location>
        <begin position="40"/>
        <end position="57"/>
    </location>
</feature>
<evidence type="ECO:0000313" key="4">
    <source>
        <dbReference type="Proteomes" id="UP001203284"/>
    </source>
</evidence>
<feature type="compositionally biased region" description="Pro residues" evidence="1">
    <location>
        <begin position="83"/>
        <end position="92"/>
    </location>
</feature>
<sequence>MKQAFVTLAATALGAVVVTAATVGGTSWMESSAQAQPVDPSALAAPAGGPDARGPYAQGPGGDHCRMGGAMPPFGGPGRPGRGFPPPPPPGGPMGGQMALAARLSAAETLVGIRSEQLGVWRAFTDALLALAPPRRPGPGPKEAGAPAVSPSGPEKPADGAAPAGPDPFLPFADLAARSSERAKAAETLNNAANALRAALTPEQIARFVAVGPLVPPPRGSGPGPRGPRFGGPAHGPDRGPGCEGPEAPPSDAGPDASPSPDME</sequence>
<keyword evidence="2" id="KW-0732">Signal</keyword>
<dbReference type="RefSeq" id="WP_247026308.1">
    <property type="nucleotide sequence ID" value="NZ_JALKCH010000002.1"/>
</dbReference>
<keyword evidence="4" id="KW-1185">Reference proteome</keyword>
<reference evidence="3 4" key="1">
    <citation type="submission" date="2022-04" db="EMBL/GenBank/DDBJ databases">
        <authorList>
            <person name="Grouzdev D.S."/>
            <person name="Pantiukh K.S."/>
            <person name="Krutkina M.S."/>
        </authorList>
    </citation>
    <scope>NUCLEOTIDE SEQUENCE [LARGE SCALE GENOMIC DNA]</scope>
    <source>
        <strain evidence="3 4">6x-1</strain>
    </source>
</reference>
<evidence type="ECO:0000256" key="2">
    <source>
        <dbReference type="SAM" id="SignalP"/>
    </source>
</evidence>
<evidence type="ECO:0000256" key="1">
    <source>
        <dbReference type="SAM" id="MobiDB-lite"/>
    </source>
</evidence>
<dbReference type="EMBL" id="JALKCH010000002">
    <property type="protein sequence ID" value="MCK0195867.1"/>
    <property type="molecule type" value="Genomic_DNA"/>
</dbReference>